<evidence type="ECO:0000256" key="1">
    <source>
        <dbReference type="SAM" id="MobiDB-lite"/>
    </source>
</evidence>
<evidence type="ECO:0000313" key="4">
    <source>
        <dbReference type="WBParaSite" id="SSLN_0000291401-mRNA-1"/>
    </source>
</evidence>
<evidence type="ECO:0000313" key="2">
    <source>
        <dbReference type="EMBL" id="VDL89212.1"/>
    </source>
</evidence>
<dbReference type="WBParaSite" id="SSLN_0000291401-mRNA-1">
    <property type="protein sequence ID" value="SSLN_0000291401-mRNA-1"/>
    <property type="gene ID" value="SSLN_0000291401"/>
</dbReference>
<evidence type="ECO:0000313" key="3">
    <source>
        <dbReference type="Proteomes" id="UP000275846"/>
    </source>
</evidence>
<dbReference type="EMBL" id="UYSU01032348">
    <property type="protein sequence ID" value="VDL89212.1"/>
    <property type="molecule type" value="Genomic_DNA"/>
</dbReference>
<keyword evidence="3" id="KW-1185">Reference proteome</keyword>
<proteinExistence type="predicted"/>
<dbReference type="AlphaFoldDB" id="A0A183SF29"/>
<feature type="region of interest" description="Disordered" evidence="1">
    <location>
        <begin position="38"/>
        <end position="57"/>
    </location>
</feature>
<reference evidence="4" key="1">
    <citation type="submission" date="2016-06" db="UniProtKB">
        <authorList>
            <consortium name="WormBaseParasite"/>
        </authorList>
    </citation>
    <scope>IDENTIFICATION</scope>
</reference>
<protein>
    <submittedName>
        <fullName evidence="2 4">Uncharacterized protein</fullName>
    </submittedName>
</protein>
<accession>A0A183SF29</accession>
<sequence>MEKAGFSQLRADLNESLKRIGRLKTGVSTEVGETGLSHFSSRAVDSGRGEGLVSPEADERTVRLRPVSVDQRSSRLLKWRFTVLEVVGSATPQVPSAELWRVFCCSSLEPKC</sequence>
<dbReference type="Proteomes" id="UP000275846">
    <property type="component" value="Unassembled WGS sequence"/>
</dbReference>
<name>A0A183SF29_SCHSO</name>
<organism evidence="4">
    <name type="scientific">Schistocephalus solidus</name>
    <name type="common">Tapeworm</name>
    <dbReference type="NCBI Taxonomy" id="70667"/>
    <lineage>
        <taxon>Eukaryota</taxon>
        <taxon>Metazoa</taxon>
        <taxon>Spiralia</taxon>
        <taxon>Lophotrochozoa</taxon>
        <taxon>Platyhelminthes</taxon>
        <taxon>Cestoda</taxon>
        <taxon>Eucestoda</taxon>
        <taxon>Diphyllobothriidea</taxon>
        <taxon>Diphyllobothriidae</taxon>
        <taxon>Schistocephalus</taxon>
    </lineage>
</organism>
<reference evidence="2 3" key="2">
    <citation type="submission" date="2018-11" db="EMBL/GenBank/DDBJ databases">
        <authorList>
            <consortium name="Pathogen Informatics"/>
        </authorList>
    </citation>
    <scope>NUCLEOTIDE SEQUENCE [LARGE SCALE GENOMIC DNA]</scope>
    <source>
        <strain evidence="2 3">NST_G2</strain>
    </source>
</reference>
<gene>
    <name evidence="2" type="ORF">SSLN_LOCUS2827</name>
</gene>